<dbReference type="InterPro" id="IPR005481">
    <property type="entry name" value="BC-like_N"/>
</dbReference>
<dbReference type="InterPro" id="IPR011054">
    <property type="entry name" value="Rudment_hybrid_motif"/>
</dbReference>
<evidence type="ECO:0000256" key="6">
    <source>
        <dbReference type="SAM" id="MobiDB-lite"/>
    </source>
</evidence>
<evidence type="ECO:0000256" key="1">
    <source>
        <dbReference type="ARBA" id="ARBA00022598"/>
    </source>
</evidence>
<keyword evidence="3 5" id="KW-0067">ATP-binding</keyword>
<dbReference type="SUPFAM" id="SSF51246">
    <property type="entry name" value="Rudiment single hybrid motif"/>
    <property type="match status" value="1"/>
</dbReference>
<dbReference type="SUPFAM" id="SSF56059">
    <property type="entry name" value="Glutathione synthetase ATP-binding domain-like"/>
    <property type="match status" value="1"/>
</dbReference>
<feature type="domain" description="Biotin carboxylation" evidence="8">
    <location>
        <begin position="2"/>
        <end position="446"/>
    </location>
</feature>
<evidence type="ECO:0000256" key="5">
    <source>
        <dbReference type="PROSITE-ProRule" id="PRU00409"/>
    </source>
</evidence>
<dbReference type="FunFam" id="3.40.50.20:FF:000010">
    <property type="entry name" value="Propionyl-CoA carboxylase subunit alpha"/>
    <property type="match status" value="1"/>
</dbReference>
<dbReference type="KEGG" id="msea:METESE_14550"/>
<dbReference type="RefSeq" id="WP_243335403.1">
    <property type="nucleotide sequence ID" value="NZ_AP027081.1"/>
</dbReference>
<evidence type="ECO:0000256" key="2">
    <source>
        <dbReference type="ARBA" id="ARBA00022741"/>
    </source>
</evidence>
<dbReference type="SUPFAM" id="SSF52440">
    <property type="entry name" value="PreATP-grasp domain"/>
    <property type="match status" value="1"/>
</dbReference>
<keyword evidence="1" id="KW-0436">Ligase</keyword>
<dbReference type="GO" id="GO:0005524">
    <property type="term" value="F:ATP binding"/>
    <property type="evidence" value="ECO:0007669"/>
    <property type="project" value="UniProtKB-UniRule"/>
</dbReference>
<dbReference type="EMBL" id="AP027081">
    <property type="protein sequence ID" value="BDU76497.1"/>
    <property type="molecule type" value="Genomic_DNA"/>
</dbReference>
<dbReference type="GO" id="GO:0016874">
    <property type="term" value="F:ligase activity"/>
    <property type="evidence" value="ECO:0007669"/>
    <property type="project" value="UniProtKB-KW"/>
</dbReference>
<keyword evidence="10" id="KW-1185">Reference proteome</keyword>
<dbReference type="InterPro" id="IPR050856">
    <property type="entry name" value="Biotin_carboxylase_complex"/>
</dbReference>
<evidence type="ECO:0000313" key="10">
    <source>
        <dbReference type="Proteomes" id="UP001228113"/>
    </source>
</evidence>
<reference evidence="9" key="1">
    <citation type="journal article" date="2023" name="Int. J. Syst. Evol. Microbiol.">
        <title>Mesoterricola silvestris gen. nov., sp. nov., Mesoterricola sediminis sp. nov., Geothrix oryzae sp. nov., Geothrix edaphica sp. nov., Geothrix rubra sp. nov., and Geothrix limicola sp. nov., six novel members of Acidobacteriota isolated from soils.</title>
        <authorList>
            <person name="Itoh H."/>
            <person name="Sugisawa Y."/>
            <person name="Mise K."/>
            <person name="Xu Z."/>
            <person name="Kuniyasu M."/>
            <person name="Ushijima N."/>
            <person name="Kawano K."/>
            <person name="Kobayashi E."/>
            <person name="Shiratori Y."/>
            <person name="Masuda Y."/>
            <person name="Senoo K."/>
        </authorList>
    </citation>
    <scope>NUCLEOTIDE SEQUENCE</scope>
    <source>
        <strain evidence="9">W786</strain>
    </source>
</reference>
<dbReference type="InterPro" id="IPR011764">
    <property type="entry name" value="Biotin_carboxylation_dom"/>
</dbReference>
<evidence type="ECO:0000256" key="3">
    <source>
        <dbReference type="ARBA" id="ARBA00022840"/>
    </source>
</evidence>
<feature type="domain" description="ATP-grasp" evidence="7">
    <location>
        <begin position="121"/>
        <end position="317"/>
    </location>
</feature>
<keyword evidence="2 5" id="KW-0547">Nucleotide-binding</keyword>
<dbReference type="AlphaFoldDB" id="A0AA48GRZ4"/>
<proteinExistence type="predicted"/>
<name>A0AA48GRZ4_9BACT</name>
<sequence length="499" mass="55861">MPVTQLLIANRGEIACRIIRTCRELDIPTVAVYSDSDRSAMHVRLAILSCPIGPTPARESYMRVDKLIEACRKTGADAIHPGYGFISEDPEAARQIIEAGLTWIGPSPEVLEKMNNKITAREIARSVGCPVLPGIQEILDDEALLDEARKVGYPLMVKPVLGRDGKGMRLVKTAGDLRRALPRVKGDAIFSFWDERVYVEKALIHPRHIEVQIAADAHGNCIHLWEREGSVQRRFQQLCEEAPSPGVSPELRRTLGEMAVKIAKAVGYVGVGTVEFLLDQEGNPWFLEMTCRIQGGHAVTEWITGQDLVKLQIDIAQGRELPLRQEDVPMWGHAIQCRINAEDPDREFAPSSGRIQYLRSPQGHNLRNDSGVYFGWDLSPFYAPLVAKISTWGLSRSEALARMHSALMEFRLGGVRNNIAFFRILLEHKQFISGDLHTGILDHAWWKQKAVGPNLKFAVAAALFDELELEERRAQQPSPRPDCATTPAAWKSHNKFNRL</sequence>
<evidence type="ECO:0000259" key="7">
    <source>
        <dbReference type="PROSITE" id="PS50975"/>
    </source>
</evidence>
<dbReference type="Pfam" id="PF00289">
    <property type="entry name" value="Biotin_carb_N"/>
    <property type="match status" value="1"/>
</dbReference>
<dbReference type="SMART" id="SM00878">
    <property type="entry name" value="Biotin_carb_C"/>
    <property type="match status" value="1"/>
</dbReference>
<evidence type="ECO:0008006" key="11">
    <source>
        <dbReference type="Google" id="ProtNLM"/>
    </source>
</evidence>
<dbReference type="GO" id="GO:0046872">
    <property type="term" value="F:metal ion binding"/>
    <property type="evidence" value="ECO:0007669"/>
    <property type="project" value="InterPro"/>
</dbReference>
<organism evidence="9 10">
    <name type="scientific">Mesoterricola sediminis</name>
    <dbReference type="NCBI Taxonomy" id="2927980"/>
    <lineage>
        <taxon>Bacteria</taxon>
        <taxon>Pseudomonadati</taxon>
        <taxon>Acidobacteriota</taxon>
        <taxon>Holophagae</taxon>
        <taxon>Holophagales</taxon>
        <taxon>Holophagaceae</taxon>
        <taxon>Mesoterricola</taxon>
    </lineage>
</organism>
<dbReference type="InterPro" id="IPR016185">
    <property type="entry name" value="PreATP-grasp_dom_sf"/>
</dbReference>
<dbReference type="PANTHER" id="PTHR18866">
    <property type="entry name" value="CARBOXYLASE:PYRUVATE/ACETYL-COA/PROPIONYL-COA CARBOXYLASE"/>
    <property type="match status" value="1"/>
</dbReference>
<dbReference type="PROSITE" id="PS50975">
    <property type="entry name" value="ATP_GRASP"/>
    <property type="match status" value="1"/>
</dbReference>
<dbReference type="PROSITE" id="PS50979">
    <property type="entry name" value="BC"/>
    <property type="match status" value="1"/>
</dbReference>
<dbReference type="Pfam" id="PF02785">
    <property type="entry name" value="Biotin_carb_C"/>
    <property type="match status" value="1"/>
</dbReference>
<protein>
    <recommendedName>
        <fullName evidence="11">Biotin carboxylase</fullName>
    </recommendedName>
</protein>
<accession>A0AA48GRZ4</accession>
<evidence type="ECO:0000313" key="9">
    <source>
        <dbReference type="EMBL" id="BDU76497.1"/>
    </source>
</evidence>
<dbReference type="Pfam" id="PF02786">
    <property type="entry name" value="CPSase_L_D2"/>
    <property type="match status" value="1"/>
</dbReference>
<dbReference type="Gene3D" id="3.30.470.20">
    <property type="entry name" value="ATP-grasp fold, B domain"/>
    <property type="match status" value="1"/>
</dbReference>
<keyword evidence="4" id="KW-0092">Biotin</keyword>
<evidence type="ECO:0000256" key="4">
    <source>
        <dbReference type="ARBA" id="ARBA00023267"/>
    </source>
</evidence>
<dbReference type="Proteomes" id="UP001228113">
    <property type="component" value="Chromosome"/>
</dbReference>
<gene>
    <name evidence="9" type="ORF">METESE_14550</name>
</gene>
<dbReference type="PANTHER" id="PTHR18866:SF33">
    <property type="entry name" value="METHYLCROTONOYL-COA CARBOXYLASE SUBUNIT ALPHA, MITOCHONDRIAL-RELATED"/>
    <property type="match status" value="1"/>
</dbReference>
<dbReference type="InterPro" id="IPR011761">
    <property type="entry name" value="ATP-grasp"/>
</dbReference>
<dbReference type="InterPro" id="IPR005479">
    <property type="entry name" value="CPAse_ATP-bd"/>
</dbReference>
<feature type="region of interest" description="Disordered" evidence="6">
    <location>
        <begin position="472"/>
        <end position="499"/>
    </location>
</feature>
<evidence type="ECO:0000259" key="8">
    <source>
        <dbReference type="PROSITE" id="PS50979"/>
    </source>
</evidence>
<dbReference type="InterPro" id="IPR005482">
    <property type="entry name" value="Biotin_COase_C"/>
</dbReference>